<dbReference type="Proteomes" id="UP000245489">
    <property type="component" value="Unassembled WGS sequence"/>
</dbReference>
<dbReference type="PANTHER" id="PTHR37947">
    <property type="entry name" value="BLL2462 PROTEIN"/>
    <property type="match status" value="1"/>
</dbReference>
<protein>
    <recommendedName>
        <fullName evidence="5">von Willebrand factor type A domain-containing protein</fullName>
    </recommendedName>
</protein>
<dbReference type="EMBL" id="QGGO01000001">
    <property type="protein sequence ID" value="PWK29474.1"/>
    <property type="molecule type" value="Genomic_DNA"/>
</dbReference>
<dbReference type="OrthoDB" id="9763076at2"/>
<evidence type="ECO:0000256" key="1">
    <source>
        <dbReference type="SAM" id="Coils"/>
    </source>
</evidence>
<feature type="coiled-coil region" evidence="1">
    <location>
        <begin position="86"/>
        <end position="113"/>
    </location>
</feature>
<accession>A0A316EHD4</accession>
<organism evidence="3 4">
    <name type="scientific">Arcicella aurantiaca</name>
    <dbReference type="NCBI Taxonomy" id="591202"/>
    <lineage>
        <taxon>Bacteria</taxon>
        <taxon>Pseudomonadati</taxon>
        <taxon>Bacteroidota</taxon>
        <taxon>Cytophagia</taxon>
        <taxon>Cytophagales</taxon>
        <taxon>Flectobacillaceae</taxon>
        <taxon>Arcicella</taxon>
    </lineage>
</organism>
<feature type="transmembrane region" description="Helical" evidence="2">
    <location>
        <begin position="41"/>
        <end position="63"/>
    </location>
</feature>
<proteinExistence type="predicted"/>
<gene>
    <name evidence="3" type="ORF">LV89_00314</name>
</gene>
<dbReference type="PANTHER" id="PTHR37947:SF1">
    <property type="entry name" value="BLL2462 PROTEIN"/>
    <property type="match status" value="1"/>
</dbReference>
<evidence type="ECO:0000313" key="3">
    <source>
        <dbReference type="EMBL" id="PWK29474.1"/>
    </source>
</evidence>
<feature type="transmembrane region" description="Helical" evidence="2">
    <location>
        <begin position="12"/>
        <end position="29"/>
    </location>
</feature>
<reference evidence="3 4" key="1">
    <citation type="submission" date="2018-05" db="EMBL/GenBank/DDBJ databases">
        <title>Genomic Encyclopedia of Archaeal and Bacterial Type Strains, Phase II (KMG-II): from individual species to whole genera.</title>
        <authorList>
            <person name="Goeker M."/>
        </authorList>
    </citation>
    <scope>NUCLEOTIDE SEQUENCE [LARGE SCALE GENOMIC DNA]</scope>
    <source>
        <strain evidence="3 4">DSM 22214</strain>
    </source>
</reference>
<keyword evidence="4" id="KW-1185">Reference proteome</keyword>
<dbReference type="SUPFAM" id="SSF53300">
    <property type="entry name" value="vWA-like"/>
    <property type="match status" value="1"/>
</dbReference>
<name>A0A316EHD4_9BACT</name>
<sequence>MKFDFLFQSSPWFIPLCLLAGGLYAFVLYQKNTNWSKSQNYLMSAFRFVSVSLLCLLLLNFLIRQITQTVQKKTVVVALDNSQSMLVAGQKNLTDLVANLTKLKEELKAEEYNVSFASLDDETNQELENLKFNKKTTDLSGLLSGVKNAFEGENLTDVLLISDGIANQGVSPASNSFNFAVHTIGLGDTIPKKDIAVKSVYANKVAYLGNKFPVQADVSAFGFAGKSTNVYLKQGGKVLEKQTLIFKQNDDLKTVTFNTTANQIGVQHLVVETDVLGGEFSGRNNHQDLYVEVIDGKEKILLLALAPHPDIKALKSIIEKNENYELDIKVLTENPNPDVASKPYDLLILHQLPDYFNTYANIFKPIIDKGTPTMFVLGNQSGTSYLNQLNQVMQISSQAGQNDKVTGAYNQAFKSLNFETEKMQLINKLPQISVPFGEFKLLPNSEVILYQKVGSVQTQKPLFVVNTGAKKSAIFTGEGLWAWRLEEYQLTDKQEVVDDVVLKVLQFISAKDDKRKLRVYPINTEFLLGEKVVFETEIYNAIYEKLYNLPIKLEIKDEKGIARNFSYSTSPDNTKFEISSLPAGVYRYRASTTVLGKAELSVGEFVIKDVQLENLNLTADFDGLRQLSTKTGGKFFKNNQFEEIKKAILNHKVPEKIDATEDLKEMINLRWIFFVILALLTAEWVMRKYLGGY</sequence>
<evidence type="ECO:0000313" key="4">
    <source>
        <dbReference type="Proteomes" id="UP000245489"/>
    </source>
</evidence>
<dbReference type="InterPro" id="IPR036465">
    <property type="entry name" value="vWFA_dom_sf"/>
</dbReference>
<keyword evidence="1" id="KW-0175">Coiled coil</keyword>
<keyword evidence="2" id="KW-0472">Membrane</keyword>
<dbReference type="AlphaFoldDB" id="A0A316EHD4"/>
<evidence type="ECO:0000256" key="2">
    <source>
        <dbReference type="SAM" id="Phobius"/>
    </source>
</evidence>
<keyword evidence="2" id="KW-0812">Transmembrane</keyword>
<comment type="caution">
    <text evidence="3">The sequence shown here is derived from an EMBL/GenBank/DDBJ whole genome shotgun (WGS) entry which is preliminary data.</text>
</comment>
<keyword evidence="2" id="KW-1133">Transmembrane helix</keyword>
<evidence type="ECO:0008006" key="5">
    <source>
        <dbReference type="Google" id="ProtNLM"/>
    </source>
</evidence>
<dbReference type="RefSeq" id="WP_109741095.1">
    <property type="nucleotide sequence ID" value="NZ_QGGO01000001.1"/>
</dbReference>